<name>A0A1F5ZQ93_9BACT</name>
<reference evidence="1 2" key="1">
    <citation type="journal article" date="2016" name="Nat. Commun.">
        <title>Thousands of microbial genomes shed light on interconnected biogeochemical processes in an aquifer system.</title>
        <authorList>
            <person name="Anantharaman K."/>
            <person name="Brown C.T."/>
            <person name="Hug L.A."/>
            <person name="Sharon I."/>
            <person name="Castelle C.J."/>
            <person name="Probst A.J."/>
            <person name="Thomas B.C."/>
            <person name="Singh A."/>
            <person name="Wilkins M.J."/>
            <person name="Karaoz U."/>
            <person name="Brodie E.L."/>
            <person name="Williams K.H."/>
            <person name="Hubbard S.S."/>
            <person name="Banfield J.F."/>
        </authorList>
    </citation>
    <scope>NUCLEOTIDE SEQUENCE [LARGE SCALE GENOMIC DNA]</scope>
</reference>
<dbReference type="AlphaFoldDB" id="A0A1F5ZQ93"/>
<dbReference type="EMBL" id="MFJE01000022">
    <property type="protein sequence ID" value="OGG14282.1"/>
    <property type="molecule type" value="Genomic_DNA"/>
</dbReference>
<evidence type="ECO:0000313" key="1">
    <source>
        <dbReference type="EMBL" id="OGG14282.1"/>
    </source>
</evidence>
<sequence>MSERIVTLPIGTMVNQGPHEDDYPIITTEFVPVKILGPEKDHALPIEFVSGEPPGQWYWHQPERREKSEL</sequence>
<organism evidence="1 2">
    <name type="scientific">Candidatus Gottesmanbacteria bacterium RIFCSPHIGHO2_01_FULL_39_10</name>
    <dbReference type="NCBI Taxonomy" id="1798375"/>
    <lineage>
        <taxon>Bacteria</taxon>
        <taxon>Candidatus Gottesmaniibacteriota</taxon>
    </lineage>
</organism>
<dbReference type="STRING" id="1798375.A2773_06720"/>
<protein>
    <submittedName>
        <fullName evidence="1">Uncharacterized protein</fullName>
    </submittedName>
</protein>
<accession>A0A1F5ZQ93</accession>
<proteinExistence type="predicted"/>
<comment type="caution">
    <text evidence="1">The sequence shown here is derived from an EMBL/GenBank/DDBJ whole genome shotgun (WGS) entry which is preliminary data.</text>
</comment>
<gene>
    <name evidence="1" type="ORF">A2773_06720</name>
</gene>
<dbReference type="Proteomes" id="UP000177383">
    <property type="component" value="Unassembled WGS sequence"/>
</dbReference>
<evidence type="ECO:0000313" key="2">
    <source>
        <dbReference type="Proteomes" id="UP000177383"/>
    </source>
</evidence>